<evidence type="ECO:0000256" key="1">
    <source>
        <dbReference type="SAM" id="MobiDB-lite"/>
    </source>
</evidence>
<dbReference type="AlphaFoldDB" id="A0A9D4CJK6"/>
<keyword evidence="3" id="KW-1185">Reference proteome</keyword>
<evidence type="ECO:0000313" key="2">
    <source>
        <dbReference type="EMBL" id="KAH3726510.1"/>
    </source>
</evidence>
<comment type="caution">
    <text evidence="2">The sequence shown here is derived from an EMBL/GenBank/DDBJ whole genome shotgun (WGS) entry which is preliminary data.</text>
</comment>
<dbReference type="Proteomes" id="UP000828390">
    <property type="component" value="Unassembled WGS sequence"/>
</dbReference>
<accession>A0A9D4CJK6</accession>
<dbReference type="EMBL" id="JAIWYP010000012">
    <property type="protein sequence ID" value="KAH3726510.1"/>
    <property type="molecule type" value="Genomic_DNA"/>
</dbReference>
<name>A0A9D4CJK6_DREPO</name>
<evidence type="ECO:0000313" key="3">
    <source>
        <dbReference type="Proteomes" id="UP000828390"/>
    </source>
</evidence>
<reference evidence="2" key="1">
    <citation type="journal article" date="2019" name="bioRxiv">
        <title>The Genome of the Zebra Mussel, Dreissena polymorpha: A Resource for Invasive Species Research.</title>
        <authorList>
            <person name="McCartney M.A."/>
            <person name="Auch B."/>
            <person name="Kono T."/>
            <person name="Mallez S."/>
            <person name="Zhang Y."/>
            <person name="Obille A."/>
            <person name="Becker A."/>
            <person name="Abrahante J.E."/>
            <person name="Garbe J."/>
            <person name="Badalamenti J.P."/>
            <person name="Herman A."/>
            <person name="Mangelson H."/>
            <person name="Liachko I."/>
            <person name="Sullivan S."/>
            <person name="Sone E.D."/>
            <person name="Koren S."/>
            <person name="Silverstein K.A.T."/>
            <person name="Beckman K.B."/>
            <person name="Gohl D.M."/>
        </authorList>
    </citation>
    <scope>NUCLEOTIDE SEQUENCE</scope>
    <source>
        <strain evidence="2">Duluth1</strain>
        <tissue evidence="2">Whole animal</tissue>
    </source>
</reference>
<protein>
    <submittedName>
        <fullName evidence="2">Uncharacterized protein</fullName>
    </submittedName>
</protein>
<sequence length="159" mass="18309">MYRNYTSPGGNRCQSSGLGRGLPRQSRIGRLEYSCVMPNVQRTRDVGHINGHKSFREIVNRINSQDTHRQYLNHGLYQSSRGSEPQIIRISDSNIGRGHRLWDFTALRAYCGENEYSRRRLVQNSGQTQLDVASSNFSVYRYSVRQAYNRPVKRTAPKA</sequence>
<feature type="compositionally biased region" description="Polar residues" evidence="1">
    <location>
        <begin position="1"/>
        <end position="17"/>
    </location>
</feature>
<organism evidence="2 3">
    <name type="scientific">Dreissena polymorpha</name>
    <name type="common">Zebra mussel</name>
    <name type="synonym">Mytilus polymorpha</name>
    <dbReference type="NCBI Taxonomy" id="45954"/>
    <lineage>
        <taxon>Eukaryota</taxon>
        <taxon>Metazoa</taxon>
        <taxon>Spiralia</taxon>
        <taxon>Lophotrochozoa</taxon>
        <taxon>Mollusca</taxon>
        <taxon>Bivalvia</taxon>
        <taxon>Autobranchia</taxon>
        <taxon>Heteroconchia</taxon>
        <taxon>Euheterodonta</taxon>
        <taxon>Imparidentia</taxon>
        <taxon>Neoheterodontei</taxon>
        <taxon>Myida</taxon>
        <taxon>Dreissenoidea</taxon>
        <taxon>Dreissenidae</taxon>
        <taxon>Dreissena</taxon>
    </lineage>
</organism>
<proteinExistence type="predicted"/>
<feature type="region of interest" description="Disordered" evidence="1">
    <location>
        <begin position="1"/>
        <end position="22"/>
    </location>
</feature>
<reference evidence="2" key="2">
    <citation type="submission" date="2020-11" db="EMBL/GenBank/DDBJ databases">
        <authorList>
            <person name="McCartney M.A."/>
            <person name="Auch B."/>
            <person name="Kono T."/>
            <person name="Mallez S."/>
            <person name="Becker A."/>
            <person name="Gohl D.M."/>
            <person name="Silverstein K.A.T."/>
            <person name="Koren S."/>
            <person name="Bechman K.B."/>
            <person name="Herman A."/>
            <person name="Abrahante J.E."/>
            <person name="Garbe J."/>
        </authorList>
    </citation>
    <scope>NUCLEOTIDE SEQUENCE</scope>
    <source>
        <strain evidence="2">Duluth1</strain>
        <tissue evidence="2">Whole animal</tissue>
    </source>
</reference>
<gene>
    <name evidence="2" type="ORF">DPMN_052377</name>
</gene>